<dbReference type="InterPro" id="IPR052228">
    <property type="entry name" value="Sec_Metab_Biosynth_Oxidored"/>
</dbReference>
<dbReference type="PANTHER" id="PTHR47534">
    <property type="entry name" value="YALI0E05731P"/>
    <property type="match status" value="1"/>
</dbReference>
<protein>
    <submittedName>
        <fullName evidence="2">NAD(P)-dependent dehydrogenase, short-chain alcohol dehydrogenase family</fullName>
    </submittedName>
</protein>
<dbReference type="InterPro" id="IPR002347">
    <property type="entry name" value="SDR_fam"/>
</dbReference>
<dbReference type="SUPFAM" id="SSF51735">
    <property type="entry name" value="NAD(P)-binding Rossmann-fold domains"/>
    <property type="match status" value="1"/>
</dbReference>
<dbReference type="RefSeq" id="WP_301303791.1">
    <property type="nucleotide sequence ID" value="NZ_JBHMCX010000002.1"/>
</dbReference>
<comment type="caution">
    <text evidence="2">The sequence shown here is derived from an EMBL/GenBank/DDBJ whole genome shotgun (WGS) entry which is preliminary data.</text>
</comment>
<evidence type="ECO:0000256" key="1">
    <source>
        <dbReference type="ARBA" id="ARBA00023002"/>
    </source>
</evidence>
<evidence type="ECO:0000313" key="2">
    <source>
        <dbReference type="EMBL" id="MCP2256544.1"/>
    </source>
</evidence>
<dbReference type="Gene3D" id="3.40.50.720">
    <property type="entry name" value="NAD(P)-binding Rossmann-like Domain"/>
    <property type="match status" value="1"/>
</dbReference>
<dbReference type="EMBL" id="JAMTCP010000001">
    <property type="protein sequence ID" value="MCP2256544.1"/>
    <property type="molecule type" value="Genomic_DNA"/>
</dbReference>
<dbReference type="PANTHER" id="PTHR47534:SF3">
    <property type="entry name" value="ALCOHOL DEHYDROGENASE-LIKE C-TERMINAL DOMAIN-CONTAINING PROTEIN"/>
    <property type="match status" value="1"/>
</dbReference>
<reference evidence="2 3" key="1">
    <citation type="submission" date="2022-06" db="EMBL/GenBank/DDBJ databases">
        <title>Genomic Encyclopedia of Archaeal and Bacterial Type Strains, Phase II (KMG-II): from individual species to whole genera.</title>
        <authorList>
            <person name="Goeker M."/>
        </authorList>
    </citation>
    <scope>NUCLEOTIDE SEQUENCE [LARGE SCALE GENOMIC DNA]</scope>
    <source>
        <strain evidence="2 3">DSM 40477</strain>
    </source>
</reference>
<name>A0ABT1HLZ8_STRSD</name>
<accession>A0ABT1HLZ8</accession>
<dbReference type="PRINTS" id="PR00081">
    <property type="entry name" value="GDHRDH"/>
</dbReference>
<proteinExistence type="predicted"/>
<keyword evidence="3" id="KW-1185">Reference proteome</keyword>
<dbReference type="InterPro" id="IPR036291">
    <property type="entry name" value="NAD(P)-bd_dom_sf"/>
</dbReference>
<evidence type="ECO:0000313" key="3">
    <source>
        <dbReference type="Proteomes" id="UP001205311"/>
    </source>
</evidence>
<keyword evidence="1" id="KW-0560">Oxidoreductase</keyword>
<sequence>MTHATRTIVISGGTDGMGRALALTALRRGDTVVVVGRDERKGQVFLDAAASSGAEGRAFFLGADLSLVSENRRVVRRITEGFPVVDALVLCARHFRSTRLVTAEGLENTFALEYLSRFLLSHGLVPSLRRADAPVVVNVAGPGVPKPEIHWDDPGLGGNYHGVTAQLQAGRANDLLGVAFAGEHASSGIRYVLLNPGGVATSFSGEYDAETAAHVESLKRFGKPVEEGIRPIVARVDDPPAEPLSAFVEDRRITLADHGFDPEPAARLLALTRTLLDGR</sequence>
<dbReference type="Proteomes" id="UP001205311">
    <property type="component" value="Unassembled WGS sequence"/>
</dbReference>
<organism evidence="2 3">
    <name type="scientific">Streptoalloteichus tenebrarius (strain ATCC 17920 / DSM 40477 / JCM 4838 / CBS 697.72 / NBRC 16177 / NCIMB 11028 / NRRL B-12390 / A12253. 1 / ISP 5477)</name>
    <name type="common">Streptomyces tenebrarius</name>
    <dbReference type="NCBI Taxonomy" id="1933"/>
    <lineage>
        <taxon>Bacteria</taxon>
        <taxon>Bacillati</taxon>
        <taxon>Actinomycetota</taxon>
        <taxon>Actinomycetes</taxon>
        <taxon>Pseudonocardiales</taxon>
        <taxon>Pseudonocardiaceae</taxon>
        <taxon>Streptoalloteichus</taxon>
    </lineage>
</organism>
<gene>
    <name evidence="2" type="ORF">LX15_000227</name>
</gene>
<dbReference type="Pfam" id="PF00106">
    <property type="entry name" value="adh_short"/>
    <property type="match status" value="1"/>
</dbReference>